<proteinExistence type="predicted"/>
<organism evidence="1 2">
    <name type="scientific">Vibrio atlanticus (strain LGP32)</name>
    <name type="common">Vibrio splendidus (strain Mel32)</name>
    <dbReference type="NCBI Taxonomy" id="575788"/>
    <lineage>
        <taxon>Bacteria</taxon>
        <taxon>Pseudomonadati</taxon>
        <taxon>Pseudomonadota</taxon>
        <taxon>Gammaproteobacteria</taxon>
        <taxon>Vibrionales</taxon>
        <taxon>Vibrionaceae</taxon>
        <taxon>Vibrio</taxon>
    </lineage>
</organism>
<evidence type="ECO:0000313" key="2">
    <source>
        <dbReference type="Proteomes" id="UP000009100"/>
    </source>
</evidence>
<sequence>MSTLELDSALLLPIVNAIVCPLIATNDEKSEKLAIILSAGSLIFAQNLL</sequence>
<protein>
    <submittedName>
        <fullName evidence="1">Uncharacterized protein</fullName>
    </submittedName>
</protein>
<reference evidence="1 2" key="1">
    <citation type="submission" date="2009-02" db="EMBL/GenBank/DDBJ databases">
        <title>Vibrio splendidus str. LGP32 complete genome.</title>
        <authorList>
            <person name="Mazel D."/>
            <person name="Le Roux F."/>
        </authorList>
    </citation>
    <scope>NUCLEOTIDE SEQUENCE [LARGE SCALE GENOMIC DNA]</scope>
    <source>
        <strain evidence="1 2">LGP32</strain>
    </source>
</reference>
<dbReference type="KEGG" id="vsp:VS_2911"/>
<dbReference type="AlphaFoldDB" id="B7VLN6"/>
<name>B7VLN6_VIBA3</name>
<evidence type="ECO:0000313" key="1">
    <source>
        <dbReference type="EMBL" id="CAV20208.1"/>
    </source>
</evidence>
<gene>
    <name evidence="1" type="ordered locus">VS_2911</name>
</gene>
<dbReference type="HOGENOM" id="CLU_3142159_0_0_6"/>
<dbReference type="Proteomes" id="UP000009100">
    <property type="component" value="Chromosome 1"/>
</dbReference>
<accession>B7VLN6</accession>
<dbReference type="EMBL" id="FM954972">
    <property type="protein sequence ID" value="CAV20208.1"/>
    <property type="molecule type" value="Genomic_DNA"/>
</dbReference>
<dbReference type="STRING" id="575788.VS_2911"/>